<accession>A0A0F9FXD6</accession>
<dbReference type="InterPro" id="IPR003847">
    <property type="entry name" value="Put_antitoxin"/>
</dbReference>
<organism evidence="2">
    <name type="scientific">marine sediment metagenome</name>
    <dbReference type="NCBI Taxonomy" id="412755"/>
    <lineage>
        <taxon>unclassified sequences</taxon>
        <taxon>metagenomes</taxon>
        <taxon>ecological metagenomes</taxon>
    </lineage>
</organism>
<proteinExistence type="predicted"/>
<keyword evidence="1" id="KW-1277">Toxin-antitoxin system</keyword>
<name>A0A0F9FXD6_9ZZZZ</name>
<evidence type="ECO:0000313" key="2">
    <source>
        <dbReference type="EMBL" id="KKL82896.1"/>
    </source>
</evidence>
<evidence type="ECO:0008006" key="3">
    <source>
        <dbReference type="Google" id="ProtNLM"/>
    </source>
</evidence>
<comment type="caution">
    <text evidence="2">The sequence shown here is derived from an EMBL/GenBank/DDBJ whole genome shotgun (WGS) entry which is preliminary data.</text>
</comment>
<evidence type="ECO:0000256" key="1">
    <source>
        <dbReference type="ARBA" id="ARBA00022649"/>
    </source>
</evidence>
<dbReference type="EMBL" id="LAZR01022143">
    <property type="protein sequence ID" value="KKL82896.1"/>
    <property type="molecule type" value="Genomic_DNA"/>
</dbReference>
<dbReference type="Pfam" id="PF02697">
    <property type="entry name" value="VAPB_antitox"/>
    <property type="match status" value="1"/>
</dbReference>
<dbReference type="AlphaFoldDB" id="A0A0F9FXD6"/>
<sequence>MGYKTISVSDEAYNALKRKKRKKESFNDLILRLTSEPAQNEILELAGSWQGSKVESDKLLKIIYENRKNSQIRRVEL</sequence>
<reference evidence="2" key="1">
    <citation type="journal article" date="2015" name="Nature">
        <title>Complex archaea that bridge the gap between prokaryotes and eukaryotes.</title>
        <authorList>
            <person name="Spang A."/>
            <person name="Saw J.H."/>
            <person name="Jorgensen S.L."/>
            <person name="Zaremba-Niedzwiedzka K."/>
            <person name="Martijn J."/>
            <person name="Lind A.E."/>
            <person name="van Eijk R."/>
            <person name="Schleper C."/>
            <person name="Guy L."/>
            <person name="Ettema T.J."/>
        </authorList>
    </citation>
    <scope>NUCLEOTIDE SEQUENCE</scope>
</reference>
<gene>
    <name evidence="2" type="ORF">LCGC14_1980190</name>
</gene>
<protein>
    <recommendedName>
        <fullName evidence="3">Antitoxin</fullName>
    </recommendedName>
</protein>